<keyword evidence="2" id="KW-1185">Reference proteome</keyword>
<dbReference type="EMBL" id="AFEU01000001">
    <property type="protein sequence ID" value="EIJ81953.1"/>
    <property type="molecule type" value="Genomic_DNA"/>
</dbReference>
<comment type="caution">
    <text evidence="1">The sequence shown here is derived from an EMBL/GenBank/DDBJ whole genome shotgun (WGS) entry which is preliminary data.</text>
</comment>
<gene>
    <name evidence="1" type="ORF">PB1_03400</name>
</gene>
<accession>I3E632</accession>
<reference evidence="1 2" key="1">
    <citation type="journal article" date="2012" name="Appl. Environ. Microbiol.">
        <title>Genome Sequence of Thermotolerant Bacillus methanolicus: Features and Regulation Related to Methylotrophy and Production of L-Lysine and L-Glutamate from Methanol.</title>
        <authorList>
            <person name="Heggeset T.M."/>
            <person name="Krog A."/>
            <person name="Balzer S."/>
            <person name="Wentzel A."/>
            <person name="Ellingsen T.E."/>
            <person name="Brautaset T."/>
        </authorList>
    </citation>
    <scope>NUCLEOTIDE SEQUENCE [LARGE SCALE GENOMIC DNA]</scope>
    <source>
        <strain evidence="1 2">PB1</strain>
    </source>
</reference>
<dbReference type="AlphaFoldDB" id="I3E632"/>
<protein>
    <submittedName>
        <fullName evidence="1">Uncharacterized protein</fullName>
    </submittedName>
</protein>
<dbReference type="STRING" id="997296.PB1_03400"/>
<evidence type="ECO:0000313" key="2">
    <source>
        <dbReference type="Proteomes" id="UP000010523"/>
    </source>
</evidence>
<dbReference type="PATRIC" id="fig|997296.3.peg.744"/>
<name>I3E632_BACMT</name>
<sequence length="32" mass="3947">MIKQENFALLMIPDFVLDENHYLNKNVILQRW</sequence>
<proteinExistence type="predicted"/>
<evidence type="ECO:0000313" key="1">
    <source>
        <dbReference type="EMBL" id="EIJ81953.1"/>
    </source>
</evidence>
<organism evidence="1 2">
    <name type="scientific">Bacillus methanolicus PB1</name>
    <dbReference type="NCBI Taxonomy" id="997296"/>
    <lineage>
        <taxon>Bacteria</taxon>
        <taxon>Bacillati</taxon>
        <taxon>Bacillota</taxon>
        <taxon>Bacilli</taxon>
        <taxon>Bacillales</taxon>
        <taxon>Bacillaceae</taxon>
        <taxon>Bacillus</taxon>
    </lineage>
</organism>
<dbReference type="Proteomes" id="UP000010523">
    <property type="component" value="Unassembled WGS sequence"/>
</dbReference>